<dbReference type="RefSeq" id="WP_239122130.1">
    <property type="nucleotide sequence ID" value="NZ_BONT01000046.1"/>
</dbReference>
<dbReference type="Pfam" id="PF13279">
    <property type="entry name" value="4HBT_2"/>
    <property type="match status" value="1"/>
</dbReference>
<gene>
    <name evidence="1" type="ORF">HNR73_003858</name>
</gene>
<dbReference type="EMBL" id="JACHGT010000008">
    <property type="protein sequence ID" value="MBB6035990.1"/>
    <property type="molecule type" value="Genomic_DNA"/>
</dbReference>
<dbReference type="CDD" id="cd00586">
    <property type="entry name" value="4HBT"/>
    <property type="match status" value="1"/>
</dbReference>
<dbReference type="SUPFAM" id="SSF54637">
    <property type="entry name" value="Thioesterase/thiol ester dehydrase-isomerase"/>
    <property type="match status" value="1"/>
</dbReference>
<dbReference type="InterPro" id="IPR029069">
    <property type="entry name" value="HotDog_dom_sf"/>
</dbReference>
<reference evidence="1 2" key="1">
    <citation type="submission" date="2020-08" db="EMBL/GenBank/DDBJ databases">
        <title>Genomic Encyclopedia of Type Strains, Phase IV (KMG-IV): sequencing the most valuable type-strain genomes for metagenomic binning, comparative biology and taxonomic classification.</title>
        <authorList>
            <person name="Goeker M."/>
        </authorList>
    </citation>
    <scope>NUCLEOTIDE SEQUENCE [LARGE SCALE GENOMIC DNA]</scope>
    <source>
        <strain evidence="1 2">YIM 65646</strain>
    </source>
</reference>
<organism evidence="1 2">
    <name type="scientific">Phytomonospora endophytica</name>
    <dbReference type="NCBI Taxonomy" id="714109"/>
    <lineage>
        <taxon>Bacteria</taxon>
        <taxon>Bacillati</taxon>
        <taxon>Actinomycetota</taxon>
        <taxon>Actinomycetes</taxon>
        <taxon>Micromonosporales</taxon>
        <taxon>Micromonosporaceae</taxon>
        <taxon>Phytomonospora</taxon>
    </lineage>
</organism>
<name>A0A841FVI5_9ACTN</name>
<protein>
    <submittedName>
        <fullName evidence="1">Acyl-CoA thioester hydrolase</fullName>
        <ecNumber evidence="1">3.1.2.-</ecNumber>
    </submittedName>
</protein>
<dbReference type="GO" id="GO:0016787">
    <property type="term" value="F:hydrolase activity"/>
    <property type="evidence" value="ECO:0007669"/>
    <property type="project" value="UniProtKB-KW"/>
</dbReference>
<dbReference type="Gene3D" id="3.10.129.10">
    <property type="entry name" value="Hotdog Thioesterase"/>
    <property type="match status" value="1"/>
</dbReference>
<dbReference type="AlphaFoldDB" id="A0A841FVI5"/>
<comment type="caution">
    <text evidence="1">The sequence shown here is derived from an EMBL/GenBank/DDBJ whole genome shotgun (WGS) entry which is preliminary data.</text>
</comment>
<accession>A0A841FVI5</accession>
<proteinExistence type="predicted"/>
<keyword evidence="1" id="KW-0378">Hydrolase</keyword>
<evidence type="ECO:0000313" key="1">
    <source>
        <dbReference type="EMBL" id="MBB6035990.1"/>
    </source>
</evidence>
<evidence type="ECO:0000313" key="2">
    <source>
        <dbReference type="Proteomes" id="UP000548476"/>
    </source>
</evidence>
<dbReference type="Proteomes" id="UP000548476">
    <property type="component" value="Unassembled WGS sequence"/>
</dbReference>
<sequence>MTTEALPLAGRVESAEVHFDDFDPMGIVHNGRYAVLLERALTKYWLSQGWDFDPSRSKLGDVVLAVREYAITFHVPITSLGEVAVNFWLDKVGTSSVVYGFRILSADHTVVHADGRRVQVSIDRVTGRPKPLGEQLRAAAEPLLRG</sequence>
<dbReference type="EC" id="3.1.2.-" evidence="1"/>
<keyword evidence="2" id="KW-1185">Reference proteome</keyword>